<dbReference type="Pfam" id="PF07804">
    <property type="entry name" value="HipA_C"/>
    <property type="match status" value="1"/>
</dbReference>
<evidence type="ECO:0000259" key="4">
    <source>
        <dbReference type="Pfam" id="PF07804"/>
    </source>
</evidence>
<dbReference type="GO" id="GO:0005829">
    <property type="term" value="C:cytosol"/>
    <property type="evidence" value="ECO:0007669"/>
    <property type="project" value="TreeGrafter"/>
</dbReference>
<proteinExistence type="inferred from homology"/>
<dbReference type="PANTHER" id="PTHR37419:SF6">
    <property type="entry name" value="KINASE HI_0665-RELATED"/>
    <property type="match status" value="1"/>
</dbReference>
<evidence type="ECO:0000313" key="6">
    <source>
        <dbReference type="Proteomes" id="UP000032874"/>
    </source>
</evidence>
<reference evidence="5 6" key="1">
    <citation type="submission" date="2014-08" db="EMBL/GenBank/DDBJ databases">
        <title>Genome sequences of NCPPB Pectobacterium isolates.</title>
        <authorList>
            <person name="Glover R.H."/>
            <person name="Sapp M."/>
            <person name="Elphinstone J."/>
        </authorList>
    </citation>
    <scope>NUCLEOTIDE SEQUENCE [LARGE SCALE GENOMIC DNA]</scope>
    <source>
        <strain evidence="5 6">NCPPB 2795</strain>
    </source>
</reference>
<gene>
    <name evidence="5" type="ORF">KP22_15035</name>
</gene>
<accession>A0A093S0Y8</accession>
<sequence length="346" mass="39498">MTRCRILLTPLAHEEEIATGYSRKGLKHLAGSIHASPTLRFTRQQFMHDLPQTQKGMSISGYQPKIQMVLEDRTFTVVDHQGLYILKPSPIEFPHLAENEHATMTLMARLGFTVPPHGLLRFKPEQADDEPEFASVIQRFDRDEKTGHPIHQEQLDGAMGIGEKFGKIRADGRQYVSYERLALFLSEHVNDNIVFKIDLFRRIAYAYMLGNNDMHLRNFGLIHSRSGQLMLAPIYDFVSVAPYPAYFSSCFMALPLLMQEEGDEARAPGFETAYGEYLGMDFMLFGQHIGLSENLSKKLLADLIKEAEYVESTYRDSFMPANAIDATLRCYRHRLNLMSILDAKQI</sequence>
<evidence type="ECO:0000256" key="3">
    <source>
        <dbReference type="ARBA" id="ARBA00022777"/>
    </source>
</evidence>
<name>A0A093S0Y8_9GAMM</name>
<dbReference type="EMBL" id="JQHM01000007">
    <property type="protein sequence ID" value="KFX03776.1"/>
    <property type="molecule type" value="Genomic_DNA"/>
</dbReference>
<dbReference type="PANTHER" id="PTHR37419">
    <property type="entry name" value="SERINE/THREONINE-PROTEIN KINASE TOXIN HIPA"/>
    <property type="match status" value="1"/>
</dbReference>
<dbReference type="Gene3D" id="1.10.1070.20">
    <property type="match status" value="1"/>
</dbReference>
<comment type="similarity">
    <text evidence="1">Belongs to the HipA Ser/Thr kinase family.</text>
</comment>
<keyword evidence="2" id="KW-0808">Transferase</keyword>
<dbReference type="InterPro" id="IPR012893">
    <property type="entry name" value="HipA-like_C"/>
</dbReference>
<feature type="domain" description="HipA-like C-terminal" evidence="4">
    <location>
        <begin position="57"/>
        <end position="307"/>
    </location>
</feature>
<dbReference type="eggNOG" id="COG3550">
    <property type="taxonomic scope" value="Bacteria"/>
</dbReference>
<dbReference type="RefSeq" id="WP_039325000.1">
    <property type="nucleotide sequence ID" value="NZ_JQHM01000007.1"/>
</dbReference>
<comment type="caution">
    <text evidence="5">The sequence shown here is derived from an EMBL/GenBank/DDBJ whole genome shotgun (WGS) entry which is preliminary data.</text>
</comment>
<evidence type="ECO:0000256" key="2">
    <source>
        <dbReference type="ARBA" id="ARBA00022679"/>
    </source>
</evidence>
<protein>
    <submittedName>
        <fullName evidence="5">Kinase</fullName>
    </submittedName>
</protein>
<dbReference type="AlphaFoldDB" id="A0A093S0Y8"/>
<evidence type="ECO:0000313" key="5">
    <source>
        <dbReference type="EMBL" id="KFX03776.1"/>
    </source>
</evidence>
<organism evidence="5 6">
    <name type="scientific">Pectobacterium betavasculorum</name>
    <dbReference type="NCBI Taxonomy" id="55207"/>
    <lineage>
        <taxon>Bacteria</taxon>
        <taxon>Pseudomonadati</taxon>
        <taxon>Pseudomonadota</taxon>
        <taxon>Gammaproteobacteria</taxon>
        <taxon>Enterobacterales</taxon>
        <taxon>Pectobacteriaceae</taxon>
        <taxon>Pectobacterium</taxon>
    </lineage>
</organism>
<evidence type="ECO:0000256" key="1">
    <source>
        <dbReference type="ARBA" id="ARBA00010164"/>
    </source>
</evidence>
<dbReference type="InterPro" id="IPR052028">
    <property type="entry name" value="HipA_Ser/Thr_kinase"/>
</dbReference>
<dbReference type="Proteomes" id="UP000032874">
    <property type="component" value="Unassembled WGS sequence"/>
</dbReference>
<dbReference type="STRING" id="55207.KP22_15035"/>
<dbReference type="GO" id="GO:0004674">
    <property type="term" value="F:protein serine/threonine kinase activity"/>
    <property type="evidence" value="ECO:0007669"/>
    <property type="project" value="TreeGrafter"/>
</dbReference>
<keyword evidence="3 5" id="KW-0418">Kinase</keyword>